<dbReference type="InterPro" id="IPR035185">
    <property type="entry name" value="DUF5305"/>
</dbReference>
<organism evidence="3 4">
    <name type="scientific">Halapricum desulfuricans</name>
    <dbReference type="NCBI Taxonomy" id="2841257"/>
    <lineage>
        <taxon>Archaea</taxon>
        <taxon>Methanobacteriati</taxon>
        <taxon>Methanobacteriota</taxon>
        <taxon>Stenosarchaea group</taxon>
        <taxon>Halobacteria</taxon>
        <taxon>Halobacteriales</taxon>
        <taxon>Haloarculaceae</taxon>
        <taxon>Halapricum</taxon>
    </lineage>
</organism>
<dbReference type="AlphaFoldDB" id="A0A897NGS0"/>
<sequence length="429" mass="47065">MLNVMEERGLRVRAVLDRYFSIAVLALAVLIVVGGGVAYAAHTGPDERTETTTETVILWNSTGQFSHEATVVEDTRVFEAGETLTNRSQYFQRIAPTLEGAFVYDYEAESGSVAANASMALVIRSVTEDGTEQWRVTESLERADRTLGPGDPLRLTFEQNVTVVEAELTEIRSELGATAGTAETFFEVTVRLDGSRSGEPVETTRSYRLPLTIEDGLYRVNDTGPVVHEGERTVRDERTVPVTVGPIRTYGGPLLAVLGLAGLAGLVAGRWRGWLAVSEQERDYLSYRSERREFDEWITEVRRPADRIADADNQAETTSLAGLVDLAIDTDRRVLETPDERYLVFEDDVVYRYEPPDVSVGDRDPLATAAETDGSSGLSDSIGSLLDGDRDVSETDDGESGTDEADTQSDSDSIDRSESVSDDARDVER</sequence>
<feature type="compositionally biased region" description="Acidic residues" evidence="1">
    <location>
        <begin position="394"/>
        <end position="409"/>
    </location>
</feature>
<feature type="compositionally biased region" description="Basic and acidic residues" evidence="1">
    <location>
        <begin position="413"/>
        <end position="429"/>
    </location>
</feature>
<accession>A0A897NGS0</accession>
<protein>
    <submittedName>
        <fullName evidence="3">Putative membrane protein</fullName>
    </submittedName>
</protein>
<evidence type="ECO:0000256" key="1">
    <source>
        <dbReference type="SAM" id="MobiDB-lite"/>
    </source>
</evidence>
<keyword evidence="4" id="KW-1185">Reference proteome</keyword>
<keyword evidence="2" id="KW-0812">Transmembrane</keyword>
<gene>
    <name evidence="3" type="ORF">HSR122_2789</name>
</gene>
<feature type="compositionally biased region" description="Basic and acidic residues" evidence="1">
    <location>
        <begin position="355"/>
        <end position="365"/>
    </location>
</feature>
<evidence type="ECO:0000313" key="4">
    <source>
        <dbReference type="Proteomes" id="UP000662973"/>
    </source>
</evidence>
<evidence type="ECO:0000313" key="3">
    <source>
        <dbReference type="EMBL" id="QSG10163.1"/>
    </source>
</evidence>
<proteinExistence type="predicted"/>
<evidence type="ECO:0000256" key="2">
    <source>
        <dbReference type="SAM" id="Phobius"/>
    </source>
</evidence>
<dbReference type="Pfam" id="PF17231">
    <property type="entry name" value="DUF5305"/>
    <property type="match status" value="1"/>
</dbReference>
<keyword evidence="2" id="KW-0472">Membrane</keyword>
<name>A0A897NGS0_9EURY</name>
<feature type="compositionally biased region" description="Low complexity" evidence="1">
    <location>
        <begin position="373"/>
        <end position="386"/>
    </location>
</feature>
<dbReference type="Proteomes" id="UP000662973">
    <property type="component" value="Chromosome"/>
</dbReference>
<dbReference type="EMBL" id="CP064788">
    <property type="protein sequence ID" value="QSG10163.1"/>
    <property type="molecule type" value="Genomic_DNA"/>
</dbReference>
<feature type="transmembrane region" description="Helical" evidence="2">
    <location>
        <begin position="20"/>
        <end position="41"/>
    </location>
</feature>
<dbReference type="KEGG" id="hds:HSR122_2789"/>
<keyword evidence="2" id="KW-1133">Transmembrane helix</keyword>
<reference evidence="3 4" key="1">
    <citation type="submission" date="2020-11" db="EMBL/GenBank/DDBJ databases">
        <title>Carbohydrate-dependent, anaerobic sulfur respiration: A novel catabolism in halophilic archaea.</title>
        <authorList>
            <person name="Sorokin D.Y."/>
            <person name="Messina E."/>
            <person name="Smedile F."/>
            <person name="La Cono V."/>
            <person name="Hallsworth J.E."/>
            <person name="Yakimov M.M."/>
        </authorList>
    </citation>
    <scope>NUCLEOTIDE SEQUENCE [LARGE SCALE GENOMIC DNA]</scope>
    <source>
        <strain evidence="3 4">HSR12-2</strain>
    </source>
</reference>
<feature type="region of interest" description="Disordered" evidence="1">
    <location>
        <begin position="355"/>
        <end position="429"/>
    </location>
</feature>